<gene>
    <name evidence="1" type="ORF">CDSM653_02402</name>
</gene>
<dbReference type="Proteomes" id="UP000010146">
    <property type="component" value="Unassembled WGS sequence"/>
</dbReference>
<reference evidence="1 2" key="1">
    <citation type="submission" date="2008-07" db="EMBL/GenBank/DDBJ databases">
        <authorList>
            <person name="Gonzalez J."/>
            <person name="Sokolova T."/>
            <person name="Ferriera S."/>
            <person name="Johnson J."/>
            <person name="Kravitz S."/>
            <person name="Beeson K."/>
            <person name="Sutton G."/>
            <person name="Rogers Y.-H."/>
            <person name="Friedman R."/>
            <person name="Frazier M."/>
            <person name="Venter J.C."/>
        </authorList>
    </citation>
    <scope>NUCLEOTIDE SEQUENCE [LARGE SCALE GENOMIC DNA]</scope>
    <source>
        <strain evidence="1 2">DSM 12653</strain>
    </source>
</reference>
<protein>
    <submittedName>
        <fullName evidence="1">Uncharacterized protein</fullName>
    </submittedName>
</protein>
<dbReference type="AlphaFoldDB" id="A0A0F5PJ54"/>
<comment type="caution">
    <text evidence="1">The sequence shown here is derived from an EMBL/GenBank/DDBJ whole genome shotgun (WGS) entry which is preliminary data.</text>
</comment>
<dbReference type="EMBL" id="ABXP02000122">
    <property type="protein sequence ID" value="KKC28635.1"/>
    <property type="molecule type" value="Genomic_DNA"/>
</dbReference>
<reference evidence="1 2" key="2">
    <citation type="journal article" date="2015" name="BMC Genomics">
        <title>Analysis of three genomes within the thermophilic bacterial species Caldanaerobacter subterraneus with a focus on carbon monoxide dehydrogenase evolution and hydrolase diversity.</title>
        <authorList>
            <person name="Sant'Anna F.H."/>
            <person name="Lebedinsky A.V."/>
            <person name="Sokolova T.G."/>
            <person name="Robb F.T."/>
            <person name="Gonzalez J.M."/>
        </authorList>
    </citation>
    <scope>NUCLEOTIDE SEQUENCE [LARGE SCALE GENOMIC DNA]</scope>
    <source>
        <strain evidence="1 2">DSM 12653</strain>
    </source>
</reference>
<proteinExistence type="predicted"/>
<evidence type="ECO:0000313" key="1">
    <source>
        <dbReference type="EMBL" id="KKC28635.1"/>
    </source>
</evidence>
<organism evidence="1 2">
    <name type="scientific">Caldanaerobacter subterraneus subsp. pacificus DSM 12653</name>
    <dbReference type="NCBI Taxonomy" id="391606"/>
    <lineage>
        <taxon>Bacteria</taxon>
        <taxon>Bacillati</taxon>
        <taxon>Bacillota</taxon>
        <taxon>Clostridia</taxon>
        <taxon>Thermoanaerobacterales</taxon>
        <taxon>Thermoanaerobacteraceae</taxon>
        <taxon>Caldanaerobacter</taxon>
    </lineage>
</organism>
<evidence type="ECO:0000313" key="2">
    <source>
        <dbReference type="Proteomes" id="UP000010146"/>
    </source>
</evidence>
<sequence>MKRVKSYGLISGKDLFLAYLRGIETLWLGHLL</sequence>
<name>A0A0F5PJ54_9THEO</name>
<reference evidence="2" key="3">
    <citation type="submission" date="2015-02" db="EMBL/GenBank/DDBJ databases">
        <title>Genome analysis of three genomes within the thermophilic hydrogenogenic bacterial species Caldanaerobacter subterraneus.</title>
        <authorList>
            <person name="Sant'Anna F.H."/>
            <person name="Lebedinsky A."/>
            <person name="Sokolova T."/>
            <person name="Robb F.T."/>
            <person name="Gonzalez J.M."/>
        </authorList>
    </citation>
    <scope>NUCLEOTIDE SEQUENCE [LARGE SCALE GENOMIC DNA]</scope>
    <source>
        <strain evidence="2">DSM 12653</strain>
    </source>
</reference>
<accession>A0A0F5PJ54</accession>